<dbReference type="SUPFAM" id="SSF69593">
    <property type="entry name" value="Glycerol-3-phosphate (1)-acyltransferase"/>
    <property type="match status" value="1"/>
</dbReference>
<protein>
    <recommendedName>
        <fullName evidence="7">Tafazzin family protein</fullName>
    </recommendedName>
</protein>
<evidence type="ECO:0000256" key="3">
    <source>
        <dbReference type="ARBA" id="ARBA00022679"/>
    </source>
</evidence>
<evidence type="ECO:0000313" key="9">
    <source>
        <dbReference type="EMBL" id="KAH9302971.1"/>
    </source>
</evidence>
<comment type="caution">
    <text evidence="9">The sequence shown here is derived from an EMBL/GenBank/DDBJ whole genome shotgun (WGS) entry which is preliminary data.</text>
</comment>
<accession>A0AA38CNG9</accession>
<keyword evidence="6" id="KW-0012">Acyltransferase</keyword>
<reference evidence="9 10" key="1">
    <citation type="journal article" date="2021" name="Nat. Plants">
        <title>The Taxus genome provides insights into paclitaxel biosynthesis.</title>
        <authorList>
            <person name="Xiong X."/>
            <person name="Gou J."/>
            <person name="Liao Q."/>
            <person name="Li Y."/>
            <person name="Zhou Q."/>
            <person name="Bi G."/>
            <person name="Li C."/>
            <person name="Du R."/>
            <person name="Wang X."/>
            <person name="Sun T."/>
            <person name="Guo L."/>
            <person name="Liang H."/>
            <person name="Lu P."/>
            <person name="Wu Y."/>
            <person name="Zhang Z."/>
            <person name="Ro D.K."/>
            <person name="Shang Y."/>
            <person name="Huang S."/>
            <person name="Yan J."/>
        </authorList>
    </citation>
    <scope>NUCLEOTIDE SEQUENCE [LARGE SCALE GENOMIC DNA]</scope>
    <source>
        <strain evidence="9">Ta-2019</strain>
    </source>
</reference>
<dbReference type="CDD" id="cd07989">
    <property type="entry name" value="LPLAT_AGPAT-like"/>
    <property type="match status" value="1"/>
</dbReference>
<proteinExistence type="inferred from homology"/>
<evidence type="ECO:0000256" key="7">
    <source>
        <dbReference type="RuleBase" id="RU365062"/>
    </source>
</evidence>
<feature type="domain" description="Phospholipid/glycerol acyltransferase" evidence="8">
    <location>
        <begin position="57"/>
        <end position="181"/>
    </location>
</feature>
<dbReference type="PANTHER" id="PTHR12497:SF5">
    <property type="entry name" value="N-ACYLPHOSPHATIDYLETHANOLAMINE SYNTHASE"/>
    <property type="match status" value="1"/>
</dbReference>
<organism evidence="9 10">
    <name type="scientific">Taxus chinensis</name>
    <name type="common">Chinese yew</name>
    <name type="synonym">Taxus wallichiana var. chinensis</name>
    <dbReference type="NCBI Taxonomy" id="29808"/>
    <lineage>
        <taxon>Eukaryota</taxon>
        <taxon>Viridiplantae</taxon>
        <taxon>Streptophyta</taxon>
        <taxon>Embryophyta</taxon>
        <taxon>Tracheophyta</taxon>
        <taxon>Spermatophyta</taxon>
        <taxon>Pinopsida</taxon>
        <taxon>Pinidae</taxon>
        <taxon>Conifers II</taxon>
        <taxon>Cupressales</taxon>
        <taxon>Taxaceae</taxon>
        <taxon>Taxus</taxon>
    </lineage>
</organism>
<comment type="subcellular location">
    <subcellularLocation>
        <location evidence="1">Membrane</location>
    </subcellularLocation>
</comment>
<dbReference type="GO" id="GO:0006644">
    <property type="term" value="P:phospholipid metabolic process"/>
    <property type="evidence" value="ECO:0007669"/>
    <property type="project" value="InterPro"/>
</dbReference>
<keyword evidence="5" id="KW-0472">Membrane</keyword>
<dbReference type="InterPro" id="IPR002123">
    <property type="entry name" value="Plipid/glycerol_acylTrfase"/>
</dbReference>
<dbReference type="AlphaFoldDB" id="A0AA38CNG9"/>
<dbReference type="GO" id="GO:0008374">
    <property type="term" value="F:O-acyltransferase activity"/>
    <property type="evidence" value="ECO:0007669"/>
    <property type="project" value="TreeGrafter"/>
</dbReference>
<keyword evidence="10" id="KW-1185">Reference proteome</keyword>
<name>A0AA38CNG9_TAXCH</name>
<evidence type="ECO:0000256" key="4">
    <source>
        <dbReference type="ARBA" id="ARBA00023098"/>
    </source>
</evidence>
<evidence type="ECO:0000313" key="10">
    <source>
        <dbReference type="Proteomes" id="UP000824469"/>
    </source>
</evidence>
<keyword evidence="4" id="KW-0443">Lipid metabolism</keyword>
<evidence type="ECO:0000256" key="6">
    <source>
        <dbReference type="ARBA" id="ARBA00023315"/>
    </source>
</evidence>
<gene>
    <name evidence="9" type="ORF">KI387_014554</name>
</gene>
<dbReference type="GO" id="GO:0016020">
    <property type="term" value="C:membrane"/>
    <property type="evidence" value="ECO:0007669"/>
    <property type="project" value="UniProtKB-SubCell"/>
</dbReference>
<dbReference type="InterPro" id="IPR000872">
    <property type="entry name" value="Tafazzin"/>
</dbReference>
<dbReference type="SMART" id="SM00563">
    <property type="entry name" value="PlsC"/>
    <property type="match status" value="1"/>
</dbReference>
<evidence type="ECO:0000256" key="2">
    <source>
        <dbReference type="ARBA" id="ARBA00010524"/>
    </source>
</evidence>
<evidence type="ECO:0000256" key="1">
    <source>
        <dbReference type="ARBA" id="ARBA00004370"/>
    </source>
</evidence>
<comment type="similarity">
    <text evidence="2 7">Belongs to the taffazin family.</text>
</comment>
<dbReference type="PANTHER" id="PTHR12497">
    <property type="entry name" value="TAZ PROTEIN TAFAZZIN"/>
    <property type="match status" value="1"/>
</dbReference>
<evidence type="ECO:0000256" key="5">
    <source>
        <dbReference type="ARBA" id="ARBA00023136"/>
    </source>
</evidence>
<dbReference type="EMBL" id="JAHRHJ020000009">
    <property type="protein sequence ID" value="KAH9302971.1"/>
    <property type="molecule type" value="Genomic_DNA"/>
</dbReference>
<keyword evidence="3" id="KW-0808">Transferase</keyword>
<evidence type="ECO:0000259" key="8">
    <source>
        <dbReference type="SMART" id="SM00563"/>
    </source>
</evidence>
<dbReference type="PRINTS" id="PR00979">
    <property type="entry name" value="TAFAZZIN"/>
</dbReference>
<sequence>MEWAAKDTHLKGIPRRIVISAAGAFAKLVTSFLNTAHIHNADTLLHFIKSRPPGTPLITVSNHMSTLDDPLMWGFKGSPIMDWKRARWTLAAEDICFTNTFYSYFFRLGKCIPITRGAGIYQTNMNEALDRINAGEWLHTFPEGKISQGRGPMRRLKWGTASLIARSSITPIVLPIAHSGFEKVNVFATIIFLLSVGHRAFVECLHVHKDDGKRKDASAHIAQAGEEGVTSLHHVGEPKEGETLHMMRTVLEIAGERKELRQDSNIFCTRYQTRGKCYIVVVNSGSPNNLVSAEMV</sequence>
<dbReference type="Proteomes" id="UP000824469">
    <property type="component" value="Unassembled WGS sequence"/>
</dbReference>
<dbReference type="Pfam" id="PF01553">
    <property type="entry name" value="Acyltransferase"/>
    <property type="match status" value="1"/>
</dbReference>